<evidence type="ECO:0000256" key="2">
    <source>
        <dbReference type="ARBA" id="ARBA00022490"/>
    </source>
</evidence>
<dbReference type="GO" id="GO:0000455">
    <property type="term" value="P:enzyme-directed rRNA pseudouridine synthesis"/>
    <property type="evidence" value="ECO:0007669"/>
    <property type="project" value="UniProtKB-UniRule"/>
</dbReference>
<evidence type="ECO:0000313" key="10">
    <source>
        <dbReference type="EMBL" id="AIF25270.1"/>
    </source>
</evidence>
<dbReference type="InterPro" id="IPR007177">
    <property type="entry name" value="Tsr3_C"/>
</dbReference>
<gene>
    <name evidence="10" type="primary">TSR3</name>
</gene>
<dbReference type="NCBIfam" id="NF002621">
    <property type="entry name" value="PRK02287.1"/>
    <property type="match status" value="1"/>
</dbReference>
<feature type="binding site" evidence="7">
    <location>
        <position position="85"/>
    </location>
    <ligand>
        <name>S-adenosyl-L-methionine</name>
        <dbReference type="ChEBI" id="CHEBI:59789"/>
    </ligand>
</feature>
<dbReference type="PANTHER" id="PTHR20426">
    <property type="entry name" value="RIBOSOME BIOGENESIS PROTEIN TSR3 HOMOLOG"/>
    <property type="match status" value="1"/>
</dbReference>
<keyword evidence="5 7" id="KW-0808">Transferase</keyword>
<dbReference type="GO" id="GO:0005737">
    <property type="term" value="C:cytoplasm"/>
    <property type="evidence" value="ECO:0007669"/>
    <property type="project" value="UniProtKB-SubCell"/>
</dbReference>
<dbReference type="GO" id="GO:1904047">
    <property type="term" value="F:S-adenosyl-L-methionine binding"/>
    <property type="evidence" value="ECO:0007669"/>
    <property type="project" value="UniProtKB-UniRule"/>
</dbReference>
<feature type="binding site" evidence="7">
    <location>
        <position position="104"/>
    </location>
    <ligand>
        <name>S-adenosyl-L-methionine</name>
        <dbReference type="ChEBI" id="CHEBI:59789"/>
    </ligand>
</feature>
<protein>
    <recommendedName>
        <fullName evidence="1 7">16S rRNA aminocarboxypropyltransferase</fullName>
        <ecNumber evidence="7">2.5.1.157</ecNumber>
    </recommendedName>
</protein>
<evidence type="ECO:0000256" key="6">
    <source>
        <dbReference type="ARBA" id="ARBA00022691"/>
    </source>
</evidence>
<comment type="similarity">
    <text evidence="7">Belongs to the TDD superfamily. TSR3 family.</text>
</comment>
<comment type="catalytic activity">
    <reaction evidence="7">
        <text>an N(1)-methylpseudouridine in rRNA + S-adenosyl-L-methionine = N(1)-methyl-N(3)-[(3S)-3-amino-3-carboxypropyl]pseudouridine in rRNA + S-methyl-5'-thioadenosine + H(+)</text>
        <dbReference type="Rhea" id="RHEA:63296"/>
        <dbReference type="Rhea" id="RHEA-COMP:11634"/>
        <dbReference type="Rhea" id="RHEA-COMP:16310"/>
        <dbReference type="ChEBI" id="CHEBI:15378"/>
        <dbReference type="ChEBI" id="CHEBI:17509"/>
        <dbReference type="ChEBI" id="CHEBI:59789"/>
        <dbReference type="ChEBI" id="CHEBI:74890"/>
        <dbReference type="ChEBI" id="CHEBI:146234"/>
        <dbReference type="EC" id="2.5.1.157"/>
    </reaction>
</comment>
<dbReference type="PANTHER" id="PTHR20426:SF0">
    <property type="entry name" value="18S RRNA AMINOCARBOXYPROPYLTRANSFERASE"/>
    <property type="match status" value="1"/>
</dbReference>
<evidence type="ECO:0000256" key="7">
    <source>
        <dbReference type="HAMAP-Rule" id="MF_01116"/>
    </source>
</evidence>
<comment type="subcellular location">
    <subcellularLocation>
        <location evidence="7">Cytoplasm</location>
    </subcellularLocation>
</comment>
<name>A0A075IBV9_9ARCH</name>
<proteinExistence type="inferred from homology"/>
<keyword evidence="6 7" id="KW-0949">S-adenosyl-L-methionine</keyword>
<sequence length="165" mass="18361">MMNIQVVMMKQDDPRKCSAAKLVKFGLAKSVKKTTSRTLVLDPFSKKTLLKSDKKLASSVTGIDCSWNLATTAFKKTFSGIPRKLPPLLAGNPVNYSKLNKLTTVEALAAAVYILGDSDMATTLLDKFKWGHTFFALNKNILQDYSKAESESDIIEICQEYRLFV</sequence>
<dbReference type="HAMAP" id="MF_01116">
    <property type="entry name" value="TSR3"/>
    <property type="match status" value="1"/>
</dbReference>
<dbReference type="EC" id="2.5.1.157" evidence="7"/>
<accession>A0A075IBV9</accession>
<evidence type="ECO:0000256" key="5">
    <source>
        <dbReference type="ARBA" id="ARBA00022679"/>
    </source>
</evidence>
<dbReference type="Pfam" id="PF04068">
    <property type="entry name" value="Fer4_RLI"/>
    <property type="match status" value="1"/>
</dbReference>
<dbReference type="Pfam" id="PF04034">
    <property type="entry name" value="Ribo_biogen_C"/>
    <property type="match status" value="1"/>
</dbReference>
<evidence type="ECO:0000259" key="8">
    <source>
        <dbReference type="Pfam" id="PF04034"/>
    </source>
</evidence>
<evidence type="ECO:0000259" key="9">
    <source>
        <dbReference type="Pfam" id="PF04068"/>
    </source>
</evidence>
<organism evidence="10">
    <name type="scientific">uncultured marine thaumarchaeote SAT1000_48_G08</name>
    <dbReference type="NCBI Taxonomy" id="1456416"/>
    <lineage>
        <taxon>Archaea</taxon>
        <taxon>Nitrososphaerota</taxon>
        <taxon>environmental samples</taxon>
    </lineage>
</organism>
<feature type="binding site" evidence="7">
    <location>
        <position position="18"/>
    </location>
    <ligand>
        <name>S-adenosyl-L-methionine</name>
        <dbReference type="ChEBI" id="CHEBI:59789"/>
    </ligand>
</feature>
<evidence type="ECO:0000256" key="3">
    <source>
        <dbReference type="ARBA" id="ARBA00022517"/>
    </source>
</evidence>
<keyword evidence="4 7" id="KW-0698">rRNA processing</keyword>
<keyword evidence="2 7" id="KW-0963">Cytoplasm</keyword>
<feature type="binding site" evidence="7">
    <location>
        <position position="63"/>
    </location>
    <ligand>
        <name>S-adenosyl-L-methionine</name>
        <dbReference type="ChEBI" id="CHEBI:59789"/>
    </ligand>
</feature>
<feature type="domain" description="RNase L inhibitor RLI-like possible metal-binding" evidence="9">
    <location>
        <begin position="10"/>
        <end position="33"/>
    </location>
</feature>
<dbReference type="EMBL" id="KF901286">
    <property type="protein sequence ID" value="AIF25270.1"/>
    <property type="molecule type" value="Genomic_DNA"/>
</dbReference>
<evidence type="ECO:0000256" key="1">
    <source>
        <dbReference type="ARBA" id="ARBA00014114"/>
    </source>
</evidence>
<dbReference type="InterPro" id="IPR007209">
    <property type="entry name" value="RNaseL-inhib-like_metal-bd_dom"/>
</dbReference>
<dbReference type="AlphaFoldDB" id="A0A075IBV9"/>
<comment type="function">
    <text evidence="7">Aminocarboxypropyltransferase that catalyzes the aminocarboxypropyl transfer on pseudouridine corresponding to position 914 in M.jannaschii 16S rRNA. It constitutes the last step in biosynthesis of the hypermodified N1-methyl-N3-(3-amino-3-carboxypropyl) pseudouridine (m1acp3-Psi).</text>
</comment>
<feature type="domain" description="16S/18S rRNA aminocarboxypropyltransferase Tsr3 C-terminal" evidence="8">
    <location>
        <begin position="39"/>
        <end position="161"/>
    </location>
</feature>
<dbReference type="InterPro" id="IPR022968">
    <property type="entry name" value="Tsr3-like"/>
</dbReference>
<dbReference type="GO" id="GO:0106388">
    <property type="term" value="F:rRNA small subunit aminocarboxypropyltransferase activity"/>
    <property type="evidence" value="ECO:0007669"/>
    <property type="project" value="UniProtKB-EC"/>
</dbReference>
<keyword evidence="3 7" id="KW-0690">Ribosome biogenesis</keyword>
<reference evidence="10" key="1">
    <citation type="journal article" date="2014" name="Genome Biol. Evol.">
        <title>Pangenome evidence for extensive interdomain horizontal transfer affecting lineage core and shell genes in uncultured planktonic thaumarchaeota and euryarchaeota.</title>
        <authorList>
            <person name="Deschamps P."/>
            <person name="Zivanovic Y."/>
            <person name="Moreira D."/>
            <person name="Rodriguez-Valera F."/>
            <person name="Lopez-Garcia P."/>
        </authorList>
    </citation>
    <scope>NUCLEOTIDE SEQUENCE</scope>
</reference>
<comment type="caution">
    <text evidence="7">Lacks conserved residue(s) required for the propagation of feature annotation.</text>
</comment>
<evidence type="ECO:0000256" key="4">
    <source>
        <dbReference type="ARBA" id="ARBA00022552"/>
    </source>
</evidence>